<dbReference type="InterPro" id="IPR013830">
    <property type="entry name" value="SGNH_hydro"/>
</dbReference>
<dbReference type="Gene3D" id="3.40.50.1110">
    <property type="entry name" value="SGNH hydrolase"/>
    <property type="match status" value="1"/>
</dbReference>
<evidence type="ECO:0000313" key="4">
    <source>
        <dbReference type="EMBL" id="QIM09958.1"/>
    </source>
</evidence>
<dbReference type="InterPro" id="IPR036514">
    <property type="entry name" value="SGNH_hydro_sf"/>
</dbReference>
<dbReference type="Gene3D" id="2.60.120.430">
    <property type="entry name" value="Galactose-binding lectin"/>
    <property type="match status" value="1"/>
</dbReference>
<accession>A0A6G8F1C6</accession>
<dbReference type="InterPro" id="IPR037459">
    <property type="entry name" value="RhgT-like"/>
</dbReference>
<feature type="domain" description="SGNH hydrolase-type esterase" evidence="3">
    <location>
        <begin position="155"/>
        <end position="319"/>
    </location>
</feature>
<dbReference type="AlphaFoldDB" id="A0A6G8F1C6"/>
<dbReference type="Pfam" id="PF13472">
    <property type="entry name" value="Lipase_GDSL_2"/>
    <property type="match status" value="1"/>
</dbReference>
<dbReference type="PANTHER" id="PTHR43695">
    <property type="entry name" value="PUTATIVE (AFU_ORTHOLOGUE AFUA_2G17250)-RELATED"/>
    <property type="match status" value="1"/>
</dbReference>
<keyword evidence="2" id="KW-0378">Hydrolase</keyword>
<evidence type="ECO:0000256" key="2">
    <source>
        <dbReference type="ARBA" id="ARBA00022801"/>
    </source>
</evidence>
<dbReference type="PANTHER" id="PTHR43695:SF1">
    <property type="entry name" value="RHAMNOGALACTURONAN ACETYLESTERASE"/>
    <property type="match status" value="1"/>
</dbReference>
<dbReference type="GO" id="GO:0016788">
    <property type="term" value="F:hydrolase activity, acting on ester bonds"/>
    <property type="evidence" value="ECO:0007669"/>
    <property type="project" value="UniProtKB-ARBA"/>
</dbReference>
<name>A0A6G8F1C6_9BACT</name>
<organism evidence="4">
    <name type="scientific">uncultured Prevotella sp</name>
    <dbReference type="NCBI Taxonomy" id="159272"/>
    <lineage>
        <taxon>Bacteria</taxon>
        <taxon>Pseudomonadati</taxon>
        <taxon>Bacteroidota</taxon>
        <taxon>Bacteroidia</taxon>
        <taxon>Bacteroidales</taxon>
        <taxon>Prevotellaceae</taxon>
        <taxon>Prevotella</taxon>
        <taxon>environmental samples</taxon>
    </lineage>
</organism>
<dbReference type="InterPro" id="IPR008979">
    <property type="entry name" value="Galactose-bd-like_sf"/>
</dbReference>
<protein>
    <submittedName>
        <fullName evidence="4">Rhamnogalacturonan acetylesterase</fullName>
    </submittedName>
</protein>
<dbReference type="CDD" id="cd01821">
    <property type="entry name" value="Rhamnogalacturan_acetylesterase_like"/>
    <property type="match status" value="1"/>
</dbReference>
<evidence type="ECO:0000259" key="3">
    <source>
        <dbReference type="Pfam" id="PF13472"/>
    </source>
</evidence>
<dbReference type="EMBL" id="MN990733">
    <property type="protein sequence ID" value="QIM09958.1"/>
    <property type="molecule type" value="Genomic_DNA"/>
</dbReference>
<sequence length="400" mass="44899">MTAKAEKFDFTKPMAVYDNAAGYGFDVVDAPVLNGRKAQAKPFYFSVKVPDGNYRVTVTLGSKRNAAETSVRAESRRMMVEKCVTRKGQTETFSFVVHKRTPDIDGSKKVRIKPGEVGSMTWDDKLTLEFNGAAPAVQSVVIEPDTAAVTLFLCGNSTVVDQGREPWASWGQMFPRWFDTNVCVANYGESGLTASSFMAQNRLDKVLAMMKKGDYVFCEFGHNDEKEKGPGTGAWYHYTVALKKFVDRVREKGGNIIFCTPTQRRFFEKDGTLRNTHGEFPDAMRAVAQREQVPLIDLNAETKTLFETMGAEGSKRLLVHYPLGSFPWQNKAFADNTHFNPFGAYEVSKLVVMGLKSISSPLVSFLRADWQDFSPSHPDDWQTFYWPQSPLYDGRKPDGN</sequence>
<comment type="similarity">
    <text evidence="1">Belongs to the 'GDSL' lipolytic enzyme family.</text>
</comment>
<gene>
    <name evidence="4" type="ORF">Prevot485_0570</name>
</gene>
<dbReference type="SUPFAM" id="SSF49785">
    <property type="entry name" value="Galactose-binding domain-like"/>
    <property type="match status" value="1"/>
</dbReference>
<dbReference type="SUPFAM" id="SSF52266">
    <property type="entry name" value="SGNH hydrolase"/>
    <property type="match status" value="1"/>
</dbReference>
<reference evidence="4" key="1">
    <citation type="journal article" date="2020" name="J. ISSAAS">
        <title>Lactobacilli and other gastrointestinal microbiota of Peromyscus leucopus, reservoir host for agents of Lyme disease and other zoonoses in North America.</title>
        <authorList>
            <person name="Milovic A."/>
            <person name="Bassam K."/>
            <person name="Shao H."/>
            <person name="Chatzistamou I."/>
            <person name="Tufts D.M."/>
            <person name="Diuk-Wasser M."/>
            <person name="Barbour A.G."/>
        </authorList>
    </citation>
    <scope>NUCLEOTIDE SEQUENCE</scope>
    <source>
        <strain evidence="4">LL70</strain>
    </source>
</reference>
<proteinExistence type="inferred from homology"/>
<evidence type="ECO:0000256" key="1">
    <source>
        <dbReference type="ARBA" id="ARBA00008668"/>
    </source>
</evidence>